<dbReference type="PROSITE" id="PS50801">
    <property type="entry name" value="STAS"/>
    <property type="match status" value="1"/>
</dbReference>
<gene>
    <name evidence="4" type="ORF">GCM10023235_75070</name>
</gene>
<sequence>MSTHDRHLRADPAAGGMPDAAITVTNRDGAVMCALAGSLHHDNEDQVRHALTRAFQQHPGVLAVDLSAVDLLTSAGLNALLTVRREALERGGRLVLVAPSAPARRTLRITQVDTVLPCAPTIEQALREGGEALPAYGE</sequence>
<dbReference type="SUPFAM" id="SSF52091">
    <property type="entry name" value="SpoIIaa-like"/>
    <property type="match status" value="1"/>
</dbReference>
<dbReference type="RefSeq" id="WP_345701394.1">
    <property type="nucleotide sequence ID" value="NZ_BAABIS010000001.1"/>
</dbReference>
<name>A0ABP9ERD3_9ACTN</name>
<dbReference type="EMBL" id="BAABIS010000001">
    <property type="protein sequence ID" value="GAA4883483.1"/>
    <property type="molecule type" value="Genomic_DNA"/>
</dbReference>
<dbReference type="PANTHER" id="PTHR33495">
    <property type="entry name" value="ANTI-SIGMA FACTOR ANTAGONIST TM_1081-RELATED-RELATED"/>
    <property type="match status" value="1"/>
</dbReference>
<dbReference type="PANTHER" id="PTHR33495:SF2">
    <property type="entry name" value="ANTI-SIGMA FACTOR ANTAGONIST TM_1081-RELATED"/>
    <property type="match status" value="1"/>
</dbReference>
<reference evidence="5" key="1">
    <citation type="journal article" date="2019" name="Int. J. Syst. Evol. Microbiol.">
        <title>The Global Catalogue of Microorganisms (GCM) 10K type strain sequencing project: providing services to taxonomists for standard genome sequencing and annotation.</title>
        <authorList>
            <consortium name="The Broad Institute Genomics Platform"/>
            <consortium name="The Broad Institute Genome Sequencing Center for Infectious Disease"/>
            <person name="Wu L."/>
            <person name="Ma J."/>
        </authorList>
    </citation>
    <scope>NUCLEOTIDE SEQUENCE [LARGE SCALE GENOMIC DNA]</scope>
    <source>
        <strain evidence="5">JCM 13006</strain>
    </source>
</reference>
<evidence type="ECO:0000259" key="3">
    <source>
        <dbReference type="PROSITE" id="PS50801"/>
    </source>
</evidence>
<dbReference type="NCBIfam" id="TIGR00377">
    <property type="entry name" value="ant_ant_sig"/>
    <property type="match status" value="1"/>
</dbReference>
<evidence type="ECO:0000313" key="5">
    <source>
        <dbReference type="Proteomes" id="UP001501752"/>
    </source>
</evidence>
<dbReference type="InterPro" id="IPR036513">
    <property type="entry name" value="STAS_dom_sf"/>
</dbReference>
<dbReference type="Proteomes" id="UP001501752">
    <property type="component" value="Unassembled WGS sequence"/>
</dbReference>
<comment type="similarity">
    <text evidence="1 2">Belongs to the anti-sigma-factor antagonist family.</text>
</comment>
<dbReference type="InterPro" id="IPR002645">
    <property type="entry name" value="STAS_dom"/>
</dbReference>
<protein>
    <recommendedName>
        <fullName evidence="2">Anti-sigma factor antagonist</fullName>
    </recommendedName>
</protein>
<dbReference type="CDD" id="cd07043">
    <property type="entry name" value="STAS_anti-anti-sigma_factors"/>
    <property type="match status" value="1"/>
</dbReference>
<dbReference type="Gene3D" id="3.30.750.24">
    <property type="entry name" value="STAS domain"/>
    <property type="match status" value="1"/>
</dbReference>
<proteinExistence type="inferred from homology"/>
<comment type="caution">
    <text evidence="4">The sequence shown here is derived from an EMBL/GenBank/DDBJ whole genome shotgun (WGS) entry which is preliminary data.</text>
</comment>
<accession>A0ABP9ERD3</accession>
<evidence type="ECO:0000256" key="1">
    <source>
        <dbReference type="ARBA" id="ARBA00009013"/>
    </source>
</evidence>
<dbReference type="Pfam" id="PF01740">
    <property type="entry name" value="STAS"/>
    <property type="match status" value="1"/>
</dbReference>
<dbReference type="InterPro" id="IPR003658">
    <property type="entry name" value="Anti-sigma_ant"/>
</dbReference>
<feature type="domain" description="STAS" evidence="3">
    <location>
        <begin position="20"/>
        <end position="129"/>
    </location>
</feature>
<evidence type="ECO:0000313" key="4">
    <source>
        <dbReference type="EMBL" id="GAA4883483.1"/>
    </source>
</evidence>
<keyword evidence="5" id="KW-1185">Reference proteome</keyword>
<organism evidence="4 5">
    <name type="scientific">Kitasatospora terrestris</name>
    <dbReference type="NCBI Taxonomy" id="258051"/>
    <lineage>
        <taxon>Bacteria</taxon>
        <taxon>Bacillati</taxon>
        <taxon>Actinomycetota</taxon>
        <taxon>Actinomycetes</taxon>
        <taxon>Kitasatosporales</taxon>
        <taxon>Streptomycetaceae</taxon>
        <taxon>Kitasatospora</taxon>
    </lineage>
</organism>
<evidence type="ECO:0000256" key="2">
    <source>
        <dbReference type="RuleBase" id="RU003749"/>
    </source>
</evidence>